<evidence type="ECO:0000313" key="3">
    <source>
        <dbReference type="Proteomes" id="UP000261948"/>
    </source>
</evidence>
<sequence length="196" mass="21519">MCLKNQEGTLPILSLSCANCSAPLEIDGDTERFTCAYCGSAQILERKGGTVSLKKVESAINAVQRGTDRTAAELAIPRLTRERDEVLQERAAALKAHAESLARARSGRFKLTAIIFVAVFFIGGMINGSVTAKPAIQTVISLAWVATLFVLPFFVFRKVKLPPNDPKRVASEYDVRLSRIDAHLRANREILDKLPH</sequence>
<feature type="transmembrane region" description="Helical" evidence="1">
    <location>
        <begin position="111"/>
        <end position="130"/>
    </location>
</feature>
<dbReference type="Proteomes" id="UP000261948">
    <property type="component" value="Unassembled WGS sequence"/>
</dbReference>
<dbReference type="AlphaFoldDB" id="A0A373FM04"/>
<comment type="caution">
    <text evidence="2">The sequence shown here is derived from an EMBL/GenBank/DDBJ whole genome shotgun (WGS) entry which is preliminary data.</text>
</comment>
<organism evidence="2 3">
    <name type="scientific">Comamonas testosteroni</name>
    <name type="common">Pseudomonas testosteroni</name>
    <dbReference type="NCBI Taxonomy" id="285"/>
    <lineage>
        <taxon>Bacteria</taxon>
        <taxon>Pseudomonadati</taxon>
        <taxon>Pseudomonadota</taxon>
        <taxon>Betaproteobacteria</taxon>
        <taxon>Burkholderiales</taxon>
        <taxon>Comamonadaceae</taxon>
        <taxon>Comamonas</taxon>
    </lineage>
</organism>
<dbReference type="OrthoDB" id="8775647at2"/>
<gene>
    <name evidence="2" type="ORF">DZC30_11060</name>
</gene>
<protein>
    <submittedName>
        <fullName evidence="2">Uncharacterized protein</fullName>
    </submittedName>
</protein>
<evidence type="ECO:0000313" key="2">
    <source>
        <dbReference type="EMBL" id="RGE45166.1"/>
    </source>
</evidence>
<keyword evidence="1" id="KW-0812">Transmembrane</keyword>
<dbReference type="EMBL" id="QURR01000011">
    <property type="protein sequence ID" value="RGE45166.1"/>
    <property type="molecule type" value="Genomic_DNA"/>
</dbReference>
<name>A0A373FM04_COMTE</name>
<keyword evidence="3" id="KW-1185">Reference proteome</keyword>
<feature type="transmembrane region" description="Helical" evidence="1">
    <location>
        <begin position="136"/>
        <end position="156"/>
    </location>
</feature>
<keyword evidence="1" id="KW-0472">Membrane</keyword>
<proteinExistence type="predicted"/>
<reference evidence="2 3" key="1">
    <citation type="submission" date="2018-08" db="EMBL/GenBank/DDBJ databases">
        <title>Comamonas testosteroni strain SWCO2.</title>
        <authorList>
            <person name="Jiang N."/>
            <person name="Zhang X.Z."/>
        </authorList>
    </citation>
    <scope>NUCLEOTIDE SEQUENCE [LARGE SCALE GENOMIC DNA]</scope>
    <source>
        <strain evidence="2 3">SWCO2</strain>
    </source>
</reference>
<keyword evidence="1" id="KW-1133">Transmembrane helix</keyword>
<evidence type="ECO:0000256" key="1">
    <source>
        <dbReference type="SAM" id="Phobius"/>
    </source>
</evidence>
<accession>A0A373FM04</accession>